<evidence type="ECO:0000256" key="1">
    <source>
        <dbReference type="SAM" id="MobiDB-lite"/>
    </source>
</evidence>
<evidence type="ECO:0000313" key="3">
    <source>
        <dbReference type="Proteomes" id="UP000275652"/>
    </source>
</evidence>
<accession>A0A9X8E8Y9</accession>
<organism evidence="2 3">
    <name type="scientific">Aphanomyces astaci</name>
    <name type="common">Crayfish plague agent</name>
    <dbReference type="NCBI Taxonomy" id="112090"/>
    <lineage>
        <taxon>Eukaryota</taxon>
        <taxon>Sar</taxon>
        <taxon>Stramenopiles</taxon>
        <taxon>Oomycota</taxon>
        <taxon>Saprolegniomycetes</taxon>
        <taxon>Saprolegniales</taxon>
        <taxon>Verrucalvaceae</taxon>
        <taxon>Aphanomyces</taxon>
    </lineage>
</organism>
<evidence type="ECO:0000313" key="2">
    <source>
        <dbReference type="EMBL" id="RLO11045.1"/>
    </source>
</evidence>
<proteinExistence type="predicted"/>
<protein>
    <submittedName>
        <fullName evidence="2">Uncharacterized protein</fullName>
    </submittedName>
</protein>
<dbReference type="AlphaFoldDB" id="A0A9X8E8Y9"/>
<name>A0A9X8E8Y9_APHAT</name>
<gene>
    <name evidence="2" type="ORF">DYB28_008346</name>
</gene>
<feature type="compositionally biased region" description="Polar residues" evidence="1">
    <location>
        <begin position="46"/>
        <end position="55"/>
    </location>
</feature>
<comment type="caution">
    <text evidence="2">The sequence shown here is derived from an EMBL/GenBank/DDBJ whole genome shotgun (WGS) entry which is preliminary data.</text>
</comment>
<dbReference type="EMBL" id="QUTI01016689">
    <property type="protein sequence ID" value="RLO11045.1"/>
    <property type="molecule type" value="Genomic_DNA"/>
</dbReference>
<sequence length="132" mass="14718">MLKPPVTKRALDMHLGLRWPRYDVLCLPETYHMAGDCPNKRDRDSANSSWKSAKTQGEHASEAYEDSPTTHHGRQWTLGATEQRAGVLYSPKADQNIVPKAMVDGLQALQPQLQVAKLASPFVGTECNQMPF</sequence>
<reference evidence="2 3" key="1">
    <citation type="journal article" date="2018" name="J. Invertebr. Pathol.">
        <title>New genotyping method for the causative agent of crayfish plague (Aphanomyces astaci) based on whole genome data.</title>
        <authorList>
            <person name="Minardi D."/>
            <person name="Studholme D.J."/>
            <person name="van der Giezen M."/>
            <person name="Pretto T."/>
            <person name="Oidtmann B."/>
        </authorList>
    </citation>
    <scope>NUCLEOTIDE SEQUENCE [LARGE SCALE GENOMIC DNA]</scope>
    <source>
        <strain evidence="2 3">KB13</strain>
    </source>
</reference>
<feature type="region of interest" description="Disordered" evidence="1">
    <location>
        <begin position="36"/>
        <end position="78"/>
    </location>
</feature>
<dbReference type="Proteomes" id="UP000275652">
    <property type="component" value="Unassembled WGS sequence"/>
</dbReference>